<dbReference type="Pfam" id="PF00619">
    <property type="entry name" value="CARD"/>
    <property type="match status" value="1"/>
</dbReference>
<dbReference type="InterPro" id="IPR001315">
    <property type="entry name" value="CARD"/>
</dbReference>
<dbReference type="AlphaFoldDB" id="A0AAE1DJA0"/>
<evidence type="ECO:0000313" key="2">
    <source>
        <dbReference type="EMBL" id="KAK3771463.1"/>
    </source>
</evidence>
<dbReference type="PROSITE" id="PS50209">
    <property type="entry name" value="CARD"/>
    <property type="match status" value="1"/>
</dbReference>
<comment type="caution">
    <text evidence="2">The sequence shown here is derived from an EMBL/GenBank/DDBJ whole genome shotgun (WGS) entry which is preliminary data.</text>
</comment>
<evidence type="ECO:0000259" key="1">
    <source>
        <dbReference type="PROSITE" id="PS50209"/>
    </source>
</evidence>
<dbReference type="GO" id="GO:0042981">
    <property type="term" value="P:regulation of apoptotic process"/>
    <property type="evidence" value="ECO:0007669"/>
    <property type="project" value="InterPro"/>
</dbReference>
<evidence type="ECO:0000313" key="3">
    <source>
        <dbReference type="Proteomes" id="UP001283361"/>
    </source>
</evidence>
<keyword evidence="3" id="KW-1185">Reference proteome</keyword>
<sequence length="486" mass="54825">MCHVPFAVCGGSYSRKKSSISPRKTTAQFRDKSVMEESLKVILDKHWSTLVRYMNPTQSLISVLVDDRVLPAAMIGDVLKGNTRREKNEILLKSIKLRGNTSYRKFRDAMLKCGQIFIADLLFEEEGPMSFIDERDFSGFPALKLSLSPAVLKQFVLLLDAKIRARVLKNEWKADSTSRLELLLSRAEDNKTQDHAQALVMEKDEKIKQLMAEVSVKNDVIRSLSLDINILNSEVDTFIRRCSGMSQLDVVQGTTSAMQYESHTTPIDLGSRSEQVKKRSTRFSFFEKALSIMNNRLATILGLPVPSEGEVTRLDVVDGKAEEVQELVHQLREDLFNATKDRKDGLQLLLPDLDHTDISTVDGVTRFLQREQRKRFSLLKDIDRLSKKLRGLTVVKSKSGLYALPQSAVTGKPMLGMVDYRFLSNHISLLEADADHIRKKLSWKEANLKALEEELSVLKPRDSTAVSCSGPGFGICDTLDLDQRFS</sequence>
<gene>
    <name evidence="2" type="ORF">RRG08_011397</name>
</gene>
<proteinExistence type="predicted"/>
<dbReference type="InterPro" id="IPR011029">
    <property type="entry name" value="DEATH-like_dom_sf"/>
</dbReference>
<dbReference type="Proteomes" id="UP001283361">
    <property type="component" value="Unassembled WGS sequence"/>
</dbReference>
<dbReference type="SUPFAM" id="SSF47986">
    <property type="entry name" value="DEATH domain"/>
    <property type="match status" value="1"/>
</dbReference>
<feature type="domain" description="CARD" evidence="1">
    <location>
        <begin position="35"/>
        <end position="125"/>
    </location>
</feature>
<dbReference type="CDD" id="cd01671">
    <property type="entry name" value="CARD"/>
    <property type="match status" value="1"/>
</dbReference>
<reference evidence="2" key="1">
    <citation type="journal article" date="2023" name="G3 (Bethesda)">
        <title>A reference genome for the long-term kleptoplast-retaining sea slug Elysia crispata morphotype clarki.</title>
        <authorList>
            <person name="Eastman K.E."/>
            <person name="Pendleton A.L."/>
            <person name="Shaikh M.A."/>
            <person name="Suttiyut T."/>
            <person name="Ogas R."/>
            <person name="Tomko P."/>
            <person name="Gavelis G."/>
            <person name="Widhalm J.R."/>
            <person name="Wisecaver J.H."/>
        </authorList>
    </citation>
    <scope>NUCLEOTIDE SEQUENCE</scope>
    <source>
        <strain evidence="2">ECLA1</strain>
    </source>
</reference>
<dbReference type="Gene3D" id="1.10.533.10">
    <property type="entry name" value="Death Domain, Fas"/>
    <property type="match status" value="1"/>
</dbReference>
<protein>
    <recommendedName>
        <fullName evidence="1">CARD domain-containing protein</fullName>
    </recommendedName>
</protein>
<organism evidence="2 3">
    <name type="scientific">Elysia crispata</name>
    <name type="common">lettuce slug</name>
    <dbReference type="NCBI Taxonomy" id="231223"/>
    <lineage>
        <taxon>Eukaryota</taxon>
        <taxon>Metazoa</taxon>
        <taxon>Spiralia</taxon>
        <taxon>Lophotrochozoa</taxon>
        <taxon>Mollusca</taxon>
        <taxon>Gastropoda</taxon>
        <taxon>Heterobranchia</taxon>
        <taxon>Euthyneura</taxon>
        <taxon>Panpulmonata</taxon>
        <taxon>Sacoglossa</taxon>
        <taxon>Placobranchoidea</taxon>
        <taxon>Plakobranchidae</taxon>
        <taxon>Elysia</taxon>
    </lineage>
</organism>
<dbReference type="EMBL" id="JAWDGP010003738">
    <property type="protein sequence ID" value="KAK3771463.1"/>
    <property type="molecule type" value="Genomic_DNA"/>
</dbReference>
<accession>A0AAE1DJA0</accession>
<name>A0AAE1DJA0_9GAST</name>